<reference evidence="1" key="1">
    <citation type="submission" date="2023-06" db="EMBL/GenBank/DDBJ databases">
        <authorList>
            <person name="Jiang Y."/>
            <person name="Liu Q."/>
        </authorList>
    </citation>
    <scope>NUCLEOTIDE SEQUENCE</scope>
    <source>
        <strain evidence="1">CGMCC 1.12090</strain>
    </source>
</reference>
<evidence type="ECO:0000313" key="2">
    <source>
        <dbReference type="Proteomes" id="UP001169027"/>
    </source>
</evidence>
<dbReference type="RefSeq" id="WP_301816136.1">
    <property type="nucleotide sequence ID" value="NZ_JAUJZH010000046.1"/>
</dbReference>
<organism evidence="1 2">
    <name type="scientific">Variovorax ginsengisoli</name>
    <dbReference type="NCBI Taxonomy" id="363844"/>
    <lineage>
        <taxon>Bacteria</taxon>
        <taxon>Pseudomonadati</taxon>
        <taxon>Pseudomonadota</taxon>
        <taxon>Betaproteobacteria</taxon>
        <taxon>Burkholderiales</taxon>
        <taxon>Comamonadaceae</taxon>
        <taxon>Variovorax</taxon>
    </lineage>
</organism>
<accession>A0ABT8SFK4</accession>
<keyword evidence="2" id="KW-1185">Reference proteome</keyword>
<comment type="caution">
    <text evidence="1">The sequence shown here is derived from an EMBL/GenBank/DDBJ whole genome shotgun (WGS) entry which is preliminary data.</text>
</comment>
<protein>
    <submittedName>
        <fullName evidence="1">Uncharacterized protein</fullName>
    </submittedName>
</protein>
<gene>
    <name evidence="1" type="ORF">Q2T77_36230</name>
</gene>
<sequence length="85" mass="9654">MSKERLSLIRRIVLVSACRGTTPSMFATLVNPPMREWHFDPTHGTADIRVRIQPVDAGGRACLQTWLTVGRRLGQQSLQRLLTHF</sequence>
<dbReference type="EMBL" id="JAUKVY010000046">
    <property type="protein sequence ID" value="MDO1537699.1"/>
    <property type="molecule type" value="Genomic_DNA"/>
</dbReference>
<proteinExistence type="predicted"/>
<dbReference type="Proteomes" id="UP001169027">
    <property type="component" value="Unassembled WGS sequence"/>
</dbReference>
<evidence type="ECO:0000313" key="1">
    <source>
        <dbReference type="EMBL" id="MDO1537699.1"/>
    </source>
</evidence>
<name>A0ABT8SFK4_9BURK</name>